<evidence type="ECO:0000313" key="3">
    <source>
        <dbReference type="Proteomes" id="UP000256488"/>
    </source>
</evidence>
<comment type="caution">
    <text evidence="2">The sequence shown here is derived from an EMBL/GenBank/DDBJ whole genome shotgun (WGS) entry which is preliminary data.</text>
</comment>
<organism evidence="2 3">
    <name type="scientific">Virgibacillus dokdonensis</name>
    <dbReference type="NCBI Taxonomy" id="302167"/>
    <lineage>
        <taxon>Bacteria</taxon>
        <taxon>Bacillati</taxon>
        <taxon>Bacillota</taxon>
        <taxon>Bacilli</taxon>
        <taxon>Bacillales</taxon>
        <taxon>Bacillaceae</taxon>
        <taxon>Virgibacillus</taxon>
    </lineage>
</organism>
<protein>
    <recommendedName>
        <fullName evidence="4">DUF2975 domain-containing protein</fullName>
    </recommendedName>
</protein>
<dbReference type="Proteomes" id="UP000256488">
    <property type="component" value="Unassembled WGS sequence"/>
</dbReference>
<feature type="transmembrane region" description="Helical" evidence="1">
    <location>
        <begin position="7"/>
        <end position="28"/>
    </location>
</feature>
<dbReference type="Pfam" id="PF11188">
    <property type="entry name" value="DUF2975"/>
    <property type="match status" value="1"/>
</dbReference>
<keyword evidence="1" id="KW-0812">Transmembrane</keyword>
<evidence type="ECO:0000256" key="1">
    <source>
        <dbReference type="SAM" id="Phobius"/>
    </source>
</evidence>
<accession>A0A3E0WNK4</accession>
<keyword evidence="1" id="KW-0472">Membrane</keyword>
<reference evidence="2 3" key="1">
    <citation type="submission" date="2017-05" db="EMBL/GenBank/DDBJ databases">
        <title>Virgibacillus sp. AK90 isolated from a saltern of Kakinada, India.</title>
        <authorList>
            <person name="Gupta V."/>
            <person name="Sidhu C."/>
            <person name="Korpole S."/>
            <person name="Pinnaka A.K."/>
        </authorList>
    </citation>
    <scope>NUCLEOTIDE SEQUENCE [LARGE SCALE GENOMIC DNA]</scope>
    <source>
        <strain evidence="2 3">AK90</strain>
    </source>
</reference>
<name>A0A3E0WNK4_9BACI</name>
<feature type="transmembrane region" description="Helical" evidence="1">
    <location>
        <begin position="48"/>
        <end position="67"/>
    </location>
</feature>
<feature type="transmembrane region" description="Helical" evidence="1">
    <location>
        <begin position="113"/>
        <end position="137"/>
    </location>
</feature>
<keyword evidence="1" id="KW-1133">Transmembrane helix</keyword>
<dbReference type="EMBL" id="NFZX01000035">
    <property type="protein sequence ID" value="RFA33535.1"/>
    <property type="molecule type" value="Genomic_DNA"/>
</dbReference>
<dbReference type="AlphaFoldDB" id="A0A3E0WNK4"/>
<dbReference type="RefSeq" id="WP_116278958.1">
    <property type="nucleotide sequence ID" value="NZ_NFZX01000035.1"/>
</dbReference>
<gene>
    <name evidence="2" type="ORF">CAI16_14455</name>
</gene>
<evidence type="ECO:0008006" key="4">
    <source>
        <dbReference type="Google" id="ProtNLM"/>
    </source>
</evidence>
<evidence type="ECO:0000313" key="2">
    <source>
        <dbReference type="EMBL" id="RFA33535.1"/>
    </source>
</evidence>
<feature type="transmembrane region" description="Helical" evidence="1">
    <location>
        <begin position="88"/>
        <end position="107"/>
    </location>
</feature>
<dbReference type="InterPro" id="IPR021354">
    <property type="entry name" value="DUF2975"/>
</dbReference>
<proteinExistence type="predicted"/>
<sequence length="155" mass="17486">MKKATMMFLNIAVILIGFPILVLCIFLVPEIGYVARLGLYKLFCYRDFLCSSYPFYLALYRAYKLLLFIDKNKAFSESSVIALKKIKYCAITISCLHVLNVPLFYLFAEIDDAPGAVFVGLVVPIASMVIAVFAAVLQRLFQEALYIKSENDLTV</sequence>